<evidence type="ECO:0000256" key="1">
    <source>
        <dbReference type="ARBA" id="ARBA00004141"/>
    </source>
</evidence>
<dbReference type="PANTHER" id="PTHR43229">
    <property type="entry name" value="NODULATION PROTEIN J"/>
    <property type="match status" value="1"/>
</dbReference>
<reference evidence="8" key="1">
    <citation type="journal article" date="2022" name="Int. J. Syst. Evol. Microbiol.">
        <title>Nanobdella aerobiophila gen. nov., sp. nov., a thermoacidophilic, obligate ectosymbiotic archaeon, and proposal of Nanobdellaceae fam. nov., Nanobdellales ord. nov. and Nanobdellia class. nov.</title>
        <authorList>
            <person name="Kato S."/>
            <person name="Ogasawara A."/>
            <person name="Itoh T."/>
            <person name="Sakai H.D."/>
            <person name="Shimizu M."/>
            <person name="Yuki M."/>
            <person name="Kaneko M."/>
            <person name="Takashina T."/>
            <person name="Ohkuma M."/>
        </authorList>
    </citation>
    <scope>NUCLEOTIDE SEQUENCE [LARGE SCALE GENOMIC DNA]</scope>
    <source>
        <strain evidence="8">MJ1</strain>
    </source>
</reference>
<comment type="subcellular location">
    <subcellularLocation>
        <location evidence="1">Membrane</location>
        <topology evidence="1">Multi-pass membrane protein</topology>
    </subcellularLocation>
</comment>
<feature type="transmembrane region" description="Helical" evidence="5">
    <location>
        <begin position="25"/>
        <end position="46"/>
    </location>
</feature>
<dbReference type="PANTHER" id="PTHR43229:SF2">
    <property type="entry name" value="NODULATION PROTEIN J"/>
    <property type="match status" value="1"/>
</dbReference>
<dbReference type="GeneID" id="74568374"/>
<feature type="transmembrane region" description="Helical" evidence="5">
    <location>
        <begin position="219"/>
        <end position="241"/>
    </location>
</feature>
<dbReference type="InterPro" id="IPR051784">
    <property type="entry name" value="Nod_factor_ABC_transporter"/>
</dbReference>
<dbReference type="InterPro" id="IPR013525">
    <property type="entry name" value="ABC2_TM"/>
</dbReference>
<feature type="transmembrane region" description="Helical" evidence="5">
    <location>
        <begin position="193"/>
        <end position="213"/>
    </location>
</feature>
<accession>A0A915SY72</accession>
<protein>
    <submittedName>
        <fullName evidence="7">ABC transporter</fullName>
    </submittedName>
</protein>
<evidence type="ECO:0000313" key="7">
    <source>
        <dbReference type="EMBL" id="BBL45590.1"/>
    </source>
</evidence>
<keyword evidence="2 5" id="KW-0812">Transmembrane</keyword>
<dbReference type="PIRSF" id="PIRSF006648">
    <property type="entry name" value="DrrB"/>
    <property type="match status" value="1"/>
</dbReference>
<dbReference type="PRINTS" id="PR00164">
    <property type="entry name" value="ABC2TRNSPORT"/>
</dbReference>
<dbReference type="InterPro" id="IPR047817">
    <property type="entry name" value="ABC2_TM_bact-type"/>
</dbReference>
<dbReference type="Proteomes" id="UP001055553">
    <property type="component" value="Chromosome"/>
</dbReference>
<dbReference type="GO" id="GO:0140359">
    <property type="term" value="F:ABC-type transporter activity"/>
    <property type="evidence" value="ECO:0007669"/>
    <property type="project" value="InterPro"/>
</dbReference>
<keyword evidence="8" id="KW-1185">Reference proteome</keyword>
<dbReference type="GO" id="GO:0043190">
    <property type="term" value="C:ATP-binding cassette (ABC) transporter complex"/>
    <property type="evidence" value="ECO:0007669"/>
    <property type="project" value="InterPro"/>
</dbReference>
<evidence type="ECO:0000256" key="2">
    <source>
        <dbReference type="ARBA" id="ARBA00022692"/>
    </source>
</evidence>
<sequence length="248" mass="28037">MINLDQIYWIWRRDITKFIRDKKRFISSLFQPLLLLFILGYGFNFIKINSLNYIYFLFPGIVGISVMTIGLTSGISLIWDKEFGVFKLFQVSPASRLSIFLGKAFGGATNGAIEGIIILVFSFLIGIKLSIISFLLVVPIVFLLSLTISSIGLLVGLLLDTFESFGAISSFLIFPLMFLSGAFYPLNEVPKILYYITLIDPVTYGIDILRYLLINLSYIPIYIDIIVLIIFEVILSAIGVYELNKKYS</sequence>
<dbReference type="InterPro" id="IPR000412">
    <property type="entry name" value="ABC_2_transport"/>
</dbReference>
<dbReference type="PROSITE" id="PS51012">
    <property type="entry name" value="ABC_TM2"/>
    <property type="match status" value="1"/>
</dbReference>
<dbReference type="RefSeq" id="WP_258392907.1">
    <property type="nucleotide sequence ID" value="NZ_AP019769.1"/>
</dbReference>
<dbReference type="KEGG" id="naer:MJ1_0428"/>
<feature type="transmembrane region" description="Helical" evidence="5">
    <location>
        <begin position="134"/>
        <end position="159"/>
    </location>
</feature>
<feature type="transmembrane region" description="Helical" evidence="5">
    <location>
        <begin position="165"/>
        <end position="186"/>
    </location>
</feature>
<feature type="transmembrane region" description="Helical" evidence="5">
    <location>
        <begin position="53"/>
        <end position="79"/>
    </location>
</feature>
<proteinExistence type="predicted"/>
<dbReference type="EMBL" id="AP019769">
    <property type="protein sequence ID" value="BBL45590.1"/>
    <property type="molecule type" value="Genomic_DNA"/>
</dbReference>
<feature type="domain" description="ABC transmembrane type-2" evidence="6">
    <location>
        <begin position="23"/>
        <end position="246"/>
    </location>
</feature>
<evidence type="ECO:0000259" key="6">
    <source>
        <dbReference type="PROSITE" id="PS51012"/>
    </source>
</evidence>
<gene>
    <name evidence="7" type="ORF">MJ1_0428</name>
</gene>
<organism evidence="7 8">
    <name type="scientific">Nanobdella aerobiophila</name>
    <dbReference type="NCBI Taxonomy" id="2586965"/>
    <lineage>
        <taxon>Archaea</taxon>
        <taxon>Nanobdellota</taxon>
        <taxon>Nanobdellia</taxon>
        <taxon>Nanobdellales</taxon>
        <taxon>Nanobdellaceae</taxon>
        <taxon>Nanobdella</taxon>
    </lineage>
</organism>
<dbReference type="AlphaFoldDB" id="A0A915SY72"/>
<evidence type="ECO:0000256" key="5">
    <source>
        <dbReference type="SAM" id="Phobius"/>
    </source>
</evidence>
<name>A0A915SY72_9ARCH</name>
<feature type="transmembrane region" description="Helical" evidence="5">
    <location>
        <begin position="99"/>
        <end position="127"/>
    </location>
</feature>
<evidence type="ECO:0000313" key="8">
    <source>
        <dbReference type="Proteomes" id="UP001055553"/>
    </source>
</evidence>
<dbReference type="Pfam" id="PF01061">
    <property type="entry name" value="ABC2_membrane"/>
    <property type="match status" value="1"/>
</dbReference>
<evidence type="ECO:0000256" key="3">
    <source>
        <dbReference type="ARBA" id="ARBA00022989"/>
    </source>
</evidence>
<evidence type="ECO:0000256" key="4">
    <source>
        <dbReference type="ARBA" id="ARBA00023136"/>
    </source>
</evidence>
<keyword evidence="3 5" id="KW-1133">Transmembrane helix</keyword>
<keyword evidence="4 5" id="KW-0472">Membrane</keyword>